<evidence type="ECO:0000313" key="3">
    <source>
        <dbReference type="Proteomes" id="UP000503483"/>
    </source>
</evidence>
<dbReference type="KEGG" id="paco:AACT_0836"/>
<keyword evidence="3" id="KW-1185">Reference proteome</keyword>
<feature type="signal peptide" evidence="1">
    <location>
        <begin position="1"/>
        <end position="22"/>
    </location>
</feature>
<dbReference type="AlphaFoldDB" id="A0A6M8EC25"/>
<name>A0A6M8EC25_9BACT</name>
<accession>A0A6M8EC25</accession>
<dbReference type="RefSeq" id="WP_172125252.1">
    <property type="nucleotide sequence ID" value="NZ_CP042652.1"/>
</dbReference>
<evidence type="ECO:0008006" key="4">
    <source>
        <dbReference type="Google" id="ProtNLM"/>
    </source>
</evidence>
<keyword evidence="1" id="KW-0732">Signal</keyword>
<evidence type="ECO:0000256" key="1">
    <source>
        <dbReference type="SAM" id="SignalP"/>
    </source>
</evidence>
<reference evidence="2 3" key="1">
    <citation type="submission" date="2019-08" db="EMBL/GenBank/DDBJ databases">
        <title>Complete genome sequence of Arcobacter acticola.</title>
        <authorList>
            <person name="Miller W."/>
        </authorList>
    </citation>
    <scope>NUCLEOTIDE SEQUENCE [LARGE SCALE GENOMIC DNA]</scope>
    <source>
        <strain evidence="2 3">KCTC 52212</strain>
    </source>
</reference>
<evidence type="ECO:0000313" key="2">
    <source>
        <dbReference type="EMBL" id="QKE28030.1"/>
    </source>
</evidence>
<sequence length="253" mass="30255">MKLKTVQIFFLIFTSIFFQACAFNTSGLKSLAQSNSASQIEEYKVEILESLITYKNKLDLRNPSAFNKDIKDDIINEISINQDYIHIIQDVVKLETYEDYFYYAFSDKNINNRNDLLILGMYKLIFKAYAMEREHQFVSFSYNKEEMQNLHKYLQVIRWKIKTAKNEKGQYLFNTWQNNWQIELEKKYVDDYNIINDLEYIKSEKESVYDYSNFSFEIVLSKIIVNVEHTLKKINIEPFEMGFSTLKSFIFVI</sequence>
<feature type="chain" id="PRO_5027003778" description="Lipoprotein" evidence="1">
    <location>
        <begin position="23"/>
        <end position="253"/>
    </location>
</feature>
<gene>
    <name evidence="2" type="ORF">AACT_0836</name>
</gene>
<protein>
    <recommendedName>
        <fullName evidence="4">Lipoprotein</fullName>
    </recommendedName>
</protein>
<proteinExistence type="predicted"/>
<dbReference type="EMBL" id="CP042652">
    <property type="protein sequence ID" value="QKE28030.1"/>
    <property type="molecule type" value="Genomic_DNA"/>
</dbReference>
<organism evidence="2 3">
    <name type="scientific">Arcobacter acticola</name>
    <dbReference type="NCBI Taxonomy" id="1849015"/>
    <lineage>
        <taxon>Bacteria</taxon>
        <taxon>Pseudomonadati</taxon>
        <taxon>Campylobacterota</taxon>
        <taxon>Epsilonproteobacteria</taxon>
        <taxon>Campylobacterales</taxon>
        <taxon>Arcobacteraceae</taxon>
        <taxon>Arcobacter</taxon>
    </lineage>
</organism>
<dbReference type="PROSITE" id="PS51257">
    <property type="entry name" value="PROKAR_LIPOPROTEIN"/>
    <property type="match status" value="1"/>
</dbReference>
<dbReference type="Proteomes" id="UP000503483">
    <property type="component" value="Chromosome"/>
</dbReference>